<reference evidence="2 3" key="1">
    <citation type="submission" date="2014-02" db="EMBL/GenBank/DDBJ databases">
        <authorList>
            <person name="Genoscope - CEA"/>
        </authorList>
    </citation>
    <scope>NUCLEOTIDE SEQUENCE [LARGE SCALE GENOMIC DNA]</scope>
    <source>
        <strain evidence="2 3">PCC 8005</strain>
    </source>
</reference>
<organism evidence="2 3">
    <name type="scientific">Limnospira indica PCC 8005</name>
    <dbReference type="NCBI Taxonomy" id="376219"/>
    <lineage>
        <taxon>Bacteria</taxon>
        <taxon>Bacillati</taxon>
        <taxon>Cyanobacteriota</taxon>
        <taxon>Cyanophyceae</taxon>
        <taxon>Oscillatoriophycideae</taxon>
        <taxon>Oscillatoriales</taxon>
        <taxon>Sirenicapillariaceae</taxon>
        <taxon>Limnospira</taxon>
    </lineage>
</organism>
<evidence type="ECO:0000313" key="2">
    <source>
        <dbReference type="EMBL" id="CDM96872.1"/>
    </source>
</evidence>
<evidence type="ECO:0008006" key="4">
    <source>
        <dbReference type="Google" id="ProtNLM"/>
    </source>
</evidence>
<keyword evidence="3" id="KW-1185">Reference proteome</keyword>
<evidence type="ECO:0000256" key="1">
    <source>
        <dbReference type="SAM" id="Phobius"/>
    </source>
</evidence>
<gene>
    <name evidence="2" type="ORF">ARTHRO_41281</name>
</gene>
<dbReference type="Proteomes" id="UP000032946">
    <property type="component" value="Chromosome"/>
</dbReference>
<evidence type="ECO:0000313" key="3">
    <source>
        <dbReference type="Proteomes" id="UP000032946"/>
    </source>
</evidence>
<accession>A0A9P1KJT4</accession>
<keyword evidence="1" id="KW-1133">Transmembrane helix</keyword>
<dbReference type="EMBL" id="FO818640">
    <property type="protein sequence ID" value="CDM96872.1"/>
    <property type="molecule type" value="Genomic_DNA"/>
</dbReference>
<name>A0A9P1KJT4_9CYAN</name>
<keyword evidence="1" id="KW-0472">Membrane</keyword>
<dbReference type="AlphaFoldDB" id="A0A9P1KJT4"/>
<feature type="transmembrane region" description="Helical" evidence="1">
    <location>
        <begin position="52"/>
        <end position="73"/>
    </location>
</feature>
<feature type="transmembrane region" description="Helical" evidence="1">
    <location>
        <begin position="28"/>
        <end position="46"/>
    </location>
</feature>
<sequence length="78" mass="8581">MCCGEMGSWLKLNGGVFVAPYQRIEQRFFSVLFGILIGLTLLVWVLRGLGVLGFIPGLIIWVLLLSTIAMGVLSRVAR</sequence>
<proteinExistence type="predicted"/>
<keyword evidence="1" id="KW-0812">Transmembrane</keyword>
<protein>
    <recommendedName>
        <fullName evidence="4">DUF4175 domain-containing protein</fullName>
    </recommendedName>
</protein>